<dbReference type="GO" id="GO:0046872">
    <property type="term" value="F:metal ion binding"/>
    <property type="evidence" value="ECO:0007669"/>
    <property type="project" value="UniProtKB-KW"/>
</dbReference>
<dbReference type="PANTHER" id="PTHR43306:SF1">
    <property type="entry name" value="7,8-DIHYDRO-6-HYDROXYMETHYLPTERIN DIMETHYLTRANSFERASE"/>
    <property type="match status" value="1"/>
</dbReference>
<comment type="cofactor">
    <cofactor evidence="1">
        <name>[4Fe-4S] cluster</name>
        <dbReference type="ChEBI" id="CHEBI:49883"/>
    </cofactor>
</comment>
<dbReference type="InterPro" id="IPR034471">
    <property type="entry name" value="GDGT/MA_synthase"/>
</dbReference>
<protein>
    <submittedName>
        <fullName evidence="8">Radical SAM protein</fullName>
    </submittedName>
</protein>
<dbReference type="InterPro" id="IPR007197">
    <property type="entry name" value="rSAM"/>
</dbReference>
<feature type="domain" description="Radical SAM core" evidence="7">
    <location>
        <begin position="105"/>
        <end position="330"/>
    </location>
</feature>
<dbReference type="AlphaFoldDB" id="A0A7C4D6K5"/>
<keyword evidence="4" id="KW-0479">Metal-binding</keyword>
<evidence type="ECO:0000256" key="3">
    <source>
        <dbReference type="ARBA" id="ARBA00022691"/>
    </source>
</evidence>
<dbReference type="SFLD" id="SFLDG01100">
    <property type="entry name" value="methyltransferase_(Class_D)"/>
    <property type="match status" value="1"/>
</dbReference>
<dbReference type="SUPFAM" id="SSF102114">
    <property type="entry name" value="Radical SAM enzymes"/>
    <property type="match status" value="1"/>
</dbReference>
<dbReference type="Pfam" id="PF04055">
    <property type="entry name" value="Radical_SAM"/>
    <property type="match status" value="1"/>
</dbReference>
<evidence type="ECO:0000256" key="5">
    <source>
        <dbReference type="ARBA" id="ARBA00023004"/>
    </source>
</evidence>
<evidence type="ECO:0000259" key="7">
    <source>
        <dbReference type="PROSITE" id="PS51918"/>
    </source>
</evidence>
<keyword evidence="2" id="KW-0004">4Fe-4S</keyword>
<dbReference type="EMBL" id="DTBJ01000013">
    <property type="protein sequence ID" value="HGM58161.1"/>
    <property type="molecule type" value="Genomic_DNA"/>
</dbReference>
<evidence type="ECO:0000256" key="6">
    <source>
        <dbReference type="ARBA" id="ARBA00023014"/>
    </source>
</evidence>
<evidence type="ECO:0000256" key="1">
    <source>
        <dbReference type="ARBA" id="ARBA00001966"/>
    </source>
</evidence>
<keyword evidence="6" id="KW-0411">Iron-sulfur</keyword>
<organism evidence="8">
    <name type="scientific">Staphylothermus marinus</name>
    <dbReference type="NCBI Taxonomy" id="2280"/>
    <lineage>
        <taxon>Archaea</taxon>
        <taxon>Thermoproteota</taxon>
        <taxon>Thermoprotei</taxon>
        <taxon>Desulfurococcales</taxon>
        <taxon>Desulfurococcaceae</taxon>
        <taxon>Staphylothermus</taxon>
    </lineage>
</organism>
<dbReference type="Pfam" id="PF23545">
    <property type="entry name" value="Zn_ribbon_HMPTM"/>
    <property type="match status" value="1"/>
</dbReference>
<sequence>MNSNKLIGEISYTIPAIGKGEELLSTTQSICPYCYRILPATIVERDRKVYIKRVCPEHGEIEELYYGDVELYKRMIKWINEGRGTRYVYTSLNNLCPFNCGLCPLHKQHTALINLVVTNRCDLSCWYCFFFSEAMGYVYEPTIAEIVDMIRSAKKQNTVINVQITGGEPLLREDLVEIVRVLKNEDVRHVQLNTNGLKFAELYWSNPGEAIKLARDLRTSGVNTVYLSFDGVTPVTNWKNHWEIPYILEVFRRSGMTSTVLVPTVINTVNTHELGAIIYFASKHIDIIRGINFQPVSLTGLMKRFERMKYRVTIADLIKLIEEQTDNEIPREAWYPVPVSAIFSRLIEGITREYKIEMTNHPICGAATYVYVDKTSNRIRLIPINEFVDIDGLLEYLNEKWMDLFSGSTRLITGLKILYSIKKFFYEDKMPPGVNLYRILFNIIIKRNYDALGELHYKMLFLGAMHFMDLYNYDIQRAQRCNIHYLAPDGRLIPFCTYNIFEDIYRDKLLKENSISIREYSLKHNLPQDVATKKYVRDRKKLESTELYRMTYEDVIKIASRR</sequence>
<name>A0A7C4D6K5_STAMA</name>
<evidence type="ECO:0000313" key="8">
    <source>
        <dbReference type="EMBL" id="HGM58161.1"/>
    </source>
</evidence>
<evidence type="ECO:0000256" key="2">
    <source>
        <dbReference type="ARBA" id="ARBA00022485"/>
    </source>
</evidence>
<keyword evidence="3" id="KW-0949">S-adenosyl-L-methionine</keyword>
<dbReference type="PANTHER" id="PTHR43306">
    <property type="entry name" value="7,8-DIHYDRO-6-HYDROXYMETHYLPTERIN DIMETHYLTRANSFERASE"/>
    <property type="match status" value="1"/>
</dbReference>
<dbReference type="InterPro" id="IPR013785">
    <property type="entry name" value="Aldolase_TIM"/>
</dbReference>
<dbReference type="CDD" id="cd01335">
    <property type="entry name" value="Radical_SAM"/>
    <property type="match status" value="1"/>
</dbReference>
<dbReference type="GO" id="GO:0051539">
    <property type="term" value="F:4 iron, 4 sulfur cluster binding"/>
    <property type="evidence" value="ECO:0007669"/>
    <property type="project" value="UniProtKB-KW"/>
</dbReference>
<evidence type="ECO:0000256" key="4">
    <source>
        <dbReference type="ARBA" id="ARBA00022723"/>
    </source>
</evidence>
<dbReference type="Gene3D" id="3.20.20.70">
    <property type="entry name" value="Aldolase class I"/>
    <property type="match status" value="1"/>
</dbReference>
<dbReference type="PROSITE" id="PS01305">
    <property type="entry name" value="MOAA_NIFB_PQQE"/>
    <property type="match status" value="1"/>
</dbReference>
<dbReference type="PROSITE" id="PS51918">
    <property type="entry name" value="RADICAL_SAM"/>
    <property type="match status" value="1"/>
</dbReference>
<comment type="caution">
    <text evidence="8">The sequence shown here is derived from an EMBL/GenBank/DDBJ whole genome shotgun (WGS) entry which is preliminary data.</text>
</comment>
<dbReference type="SFLD" id="SFLDF00385">
    <property type="entry name" value="7_8-dihydro-6-hydroxymethylpte"/>
    <property type="match status" value="1"/>
</dbReference>
<dbReference type="InterPro" id="IPR058240">
    <property type="entry name" value="rSAM_sf"/>
</dbReference>
<accession>A0A7C4D6K5</accession>
<dbReference type="SFLD" id="SFLDG01067">
    <property type="entry name" value="SPASM/twitch_domain_containing"/>
    <property type="match status" value="1"/>
</dbReference>
<dbReference type="NCBIfam" id="NF045702">
    <property type="entry name" value="rSAM_GDGT_ether"/>
    <property type="match status" value="1"/>
</dbReference>
<keyword evidence="5" id="KW-0408">Iron</keyword>
<proteinExistence type="predicted"/>
<dbReference type="InterPro" id="IPR034474">
    <property type="entry name" value="Methyltransferase_Class_D"/>
</dbReference>
<reference evidence="8" key="1">
    <citation type="journal article" date="2020" name="mSystems">
        <title>Genome- and Community-Level Interaction Insights into Carbon Utilization and Element Cycling Functions of Hydrothermarchaeota in Hydrothermal Sediment.</title>
        <authorList>
            <person name="Zhou Z."/>
            <person name="Liu Y."/>
            <person name="Xu W."/>
            <person name="Pan J."/>
            <person name="Luo Z.H."/>
            <person name="Li M."/>
        </authorList>
    </citation>
    <scope>NUCLEOTIDE SEQUENCE [LARGE SCALE GENOMIC DNA]</scope>
    <source>
        <strain evidence="8">SpSt-642</strain>
    </source>
</reference>
<gene>
    <name evidence="8" type="ORF">ENU14_01010</name>
</gene>
<dbReference type="GO" id="GO:0008168">
    <property type="term" value="F:methyltransferase activity"/>
    <property type="evidence" value="ECO:0007669"/>
    <property type="project" value="InterPro"/>
</dbReference>
<dbReference type="InterPro" id="IPR000385">
    <property type="entry name" value="MoaA_NifB_PqqE_Fe-S-bd_CS"/>
</dbReference>
<dbReference type="InterPro" id="IPR056488">
    <property type="entry name" value="Zn_ribbon_HMPTM"/>
</dbReference>
<dbReference type="SFLD" id="SFLDS00029">
    <property type="entry name" value="Radical_SAM"/>
    <property type="match status" value="1"/>
</dbReference>